<protein>
    <recommendedName>
        <fullName evidence="3">Carboxypeptidase regulatory-like domain-containing protein</fullName>
    </recommendedName>
</protein>
<gene>
    <name evidence="1" type="ORF">AWE51_03170</name>
</gene>
<comment type="caution">
    <text evidence="1">The sequence shown here is derived from an EMBL/GenBank/DDBJ whole genome shotgun (WGS) entry which is preliminary data.</text>
</comment>
<keyword evidence="2" id="KW-1185">Reference proteome</keyword>
<dbReference type="AlphaFoldDB" id="A0A162DM29"/>
<dbReference type="RefSeq" id="WP_066310222.1">
    <property type="nucleotide sequence ID" value="NZ_LQRT01000002.1"/>
</dbReference>
<dbReference type="STRING" id="1642818.AWE51_03170"/>
<organism evidence="1 2">
    <name type="scientific">Aquimarina aggregata</name>
    <dbReference type="NCBI Taxonomy" id="1642818"/>
    <lineage>
        <taxon>Bacteria</taxon>
        <taxon>Pseudomonadati</taxon>
        <taxon>Bacteroidota</taxon>
        <taxon>Flavobacteriia</taxon>
        <taxon>Flavobacteriales</taxon>
        <taxon>Flavobacteriaceae</taxon>
        <taxon>Aquimarina</taxon>
    </lineage>
</organism>
<sequence length="625" mass="69754">MGFILKGNLTGEICKDCKEPLFGSIVRFYRVENLDIDVVTQVSANPKDTLQILGEKQIKAKSKLLLAEAEIDEKGNYEIELKGKYAEYDGPIMIDIVTKRVYNQKSKDRDSIQFTLTTLQPRWRQTEQGVVFYWKHCINSRFWCRIRELFDAWVICGVLLDCKNDNIPIPGVKVIAMDDDWIHDDELGSDTTNSNGHFRIDYSSKDFKQTFLSPLINIETPFPPFNSGPDVYFKLEYNGSSIEFEKPSDKRNNVGPCLCVRLCLEEIVITEIPIPASFTNIGLTRRIKIQDEINTANGKTLRAGFNEYAFYNTINLIGTITQKLNGNQMEYMFEYQEVGAPNNIPISGGWLPVTPDMIPPTTIGNHITLTGDPSNPVLKTPYITDGIAPDINFNGNWIPVPEESNFEPHQDTTILKLNTVSLTNLTSLNMASPTSDIGTATVSAGRPHTRNRYFAIRMKQRELNNIATEVIAGTSKPIAIFNVEYNNVNKHGNWAPDIKNNQRASVSVNIDEIVSATTGCNKITNALHVKYHARNENLSSVSLSITGPKKPGQNFGFAAIPLMLAPETYGSAQLINLPESNPISLFDVNDLLPCAYTVHLSAKVKLTTGDGEPGPIQDFISFCKV</sequence>
<dbReference type="EMBL" id="LQRT01000002">
    <property type="protein sequence ID" value="KZS42458.1"/>
    <property type="molecule type" value="Genomic_DNA"/>
</dbReference>
<accession>A0A162DM29</accession>
<dbReference type="Gene3D" id="2.60.40.3330">
    <property type="match status" value="1"/>
</dbReference>
<evidence type="ECO:0000313" key="1">
    <source>
        <dbReference type="EMBL" id="KZS42458.1"/>
    </source>
</evidence>
<reference evidence="1 2" key="1">
    <citation type="submission" date="2016-01" db="EMBL/GenBank/DDBJ databases">
        <title>The draft genome sequence of Aquimarina sp. RZW4-3-2.</title>
        <authorList>
            <person name="Wang Y."/>
        </authorList>
    </citation>
    <scope>NUCLEOTIDE SEQUENCE [LARGE SCALE GENOMIC DNA]</scope>
    <source>
        <strain evidence="1 2">RZW4-3-2</strain>
    </source>
</reference>
<proteinExistence type="predicted"/>
<evidence type="ECO:0008006" key="3">
    <source>
        <dbReference type="Google" id="ProtNLM"/>
    </source>
</evidence>
<dbReference type="InterPro" id="IPR038479">
    <property type="entry name" value="Transthyretin-like_sf"/>
</dbReference>
<dbReference type="OrthoDB" id="4845881at2"/>
<name>A0A162DM29_9FLAO</name>
<evidence type="ECO:0000313" key="2">
    <source>
        <dbReference type="Proteomes" id="UP000076715"/>
    </source>
</evidence>
<dbReference type="Proteomes" id="UP000076715">
    <property type="component" value="Unassembled WGS sequence"/>
</dbReference>